<dbReference type="InterPro" id="IPR000873">
    <property type="entry name" value="AMP-dep_synth/lig_dom"/>
</dbReference>
<dbReference type="SUPFAM" id="SSF56801">
    <property type="entry name" value="Acetyl-CoA synthetase-like"/>
    <property type="match status" value="1"/>
</dbReference>
<comment type="similarity">
    <text evidence="1">Belongs to the ATP-dependent AMP-binding enzyme family.</text>
</comment>
<dbReference type="GO" id="GO:0004467">
    <property type="term" value="F:long-chain fatty acid-CoA ligase activity"/>
    <property type="evidence" value="ECO:0007669"/>
    <property type="project" value="TreeGrafter"/>
</dbReference>
<keyword evidence="2" id="KW-0436">Ligase</keyword>
<name>A0A3E2H6P1_SCYLI</name>
<feature type="non-terminal residue" evidence="4">
    <location>
        <position position="1"/>
    </location>
</feature>
<dbReference type="EMBL" id="NCSJ02000144">
    <property type="protein sequence ID" value="RFU28967.1"/>
    <property type="molecule type" value="Genomic_DNA"/>
</dbReference>
<feature type="non-terminal residue" evidence="4">
    <location>
        <position position="630"/>
    </location>
</feature>
<dbReference type="Pfam" id="PF00501">
    <property type="entry name" value="AMP-binding"/>
    <property type="match status" value="1"/>
</dbReference>
<evidence type="ECO:0000256" key="1">
    <source>
        <dbReference type="ARBA" id="ARBA00006432"/>
    </source>
</evidence>
<evidence type="ECO:0000313" key="4">
    <source>
        <dbReference type="EMBL" id="RFU28967.1"/>
    </source>
</evidence>
<dbReference type="GO" id="GO:0044539">
    <property type="term" value="P:long-chain fatty acid import into cell"/>
    <property type="evidence" value="ECO:0007669"/>
    <property type="project" value="TreeGrafter"/>
</dbReference>
<dbReference type="GO" id="GO:0005324">
    <property type="term" value="F:long-chain fatty acid transmembrane transporter activity"/>
    <property type="evidence" value="ECO:0007669"/>
    <property type="project" value="TreeGrafter"/>
</dbReference>
<dbReference type="InterPro" id="IPR042099">
    <property type="entry name" value="ANL_N_sf"/>
</dbReference>
<dbReference type="Proteomes" id="UP000258309">
    <property type="component" value="Unassembled WGS sequence"/>
</dbReference>
<sequence length="630" mass="69819">MDTTSGALISTSTAAAAAAAAVAAGAYINAKLSISTDLKQLRYDRDWAQRFERRIQDLEDSCTTYGLLDRVDLDMDALWFEGRTWTYGQLKNQVNQFAAFLNANGVKQGDYIAVFTTNSPEMVISILALSKLGAIAAMVNINLRDDTLKHCLNVSTAQTIISTLDLAKFIPDTLTHYTLNLYSFSNVSPPSEKSIEVITLESLPPPSAPSPTARATSLDISCLIYTSGTTGKPKACGIRNHQVLVTSNPLPHDVGNPSKYYPLRTYSPLPLFHGTAFFMGLCYSLGNSGCLCLARKFSSSRFWRDVNESRATRIIYVGELCRYVLSAPPSPYDRDHNCIVATGNGLRGEIWEKFRQRFGVPEIREFYRSTEGLAKFDNFGCGAWGAGKVGFSGPIRRFYETDTSILKTDPVTGELYRDLKTGFCKKAKLDEPGEVVGRVKNRALLTEYLNNALATDEKLLRDVFEKGDCWQRMGDLLVMDKSGWVQFYDRIGDTFRWKGENVSAGEVRDHIAKLEGVQDAVVYGVKLASYDGQAGAAAITLDSPADESFMNGLYQGLKKTGLPNYAMPRLVRITQEIESNATFKKAKGDIMKKSWKPEGSEDKLYWLNGTKYERLEATSWGEIESGQAKL</sequence>
<dbReference type="PROSITE" id="PS00455">
    <property type="entry name" value="AMP_BINDING"/>
    <property type="match status" value="1"/>
</dbReference>
<gene>
    <name evidence="4" type="ORF">B7463_g7362</name>
</gene>
<protein>
    <recommendedName>
        <fullName evidence="3">AMP-dependent synthetase/ligase domain-containing protein</fullName>
    </recommendedName>
</protein>
<dbReference type="GO" id="GO:0009898">
    <property type="term" value="C:cytoplasmic side of plasma membrane"/>
    <property type="evidence" value="ECO:0007669"/>
    <property type="project" value="TreeGrafter"/>
</dbReference>
<keyword evidence="5" id="KW-1185">Reference proteome</keyword>
<dbReference type="InterPro" id="IPR020845">
    <property type="entry name" value="AMP-binding_CS"/>
</dbReference>
<dbReference type="PANTHER" id="PTHR43107">
    <property type="entry name" value="LONG-CHAIN FATTY ACID TRANSPORT PROTEIN"/>
    <property type="match status" value="1"/>
</dbReference>
<dbReference type="Gene3D" id="3.30.300.30">
    <property type="match status" value="1"/>
</dbReference>
<reference evidence="4 5" key="1">
    <citation type="submission" date="2018-05" db="EMBL/GenBank/DDBJ databases">
        <title>Draft genome sequence of Scytalidium lignicola DSM 105466, a ubiquitous saprotrophic fungus.</title>
        <authorList>
            <person name="Buettner E."/>
            <person name="Gebauer A.M."/>
            <person name="Hofrichter M."/>
            <person name="Liers C."/>
            <person name="Kellner H."/>
        </authorList>
    </citation>
    <scope>NUCLEOTIDE SEQUENCE [LARGE SCALE GENOMIC DNA]</scope>
    <source>
        <strain evidence="4 5">DSM 105466</strain>
    </source>
</reference>
<evidence type="ECO:0000313" key="5">
    <source>
        <dbReference type="Proteomes" id="UP000258309"/>
    </source>
</evidence>
<dbReference type="AlphaFoldDB" id="A0A3E2H6P1"/>
<dbReference type="InterPro" id="IPR045851">
    <property type="entry name" value="AMP-bd_C_sf"/>
</dbReference>
<dbReference type="OrthoDB" id="10253869at2759"/>
<dbReference type="PANTHER" id="PTHR43107:SF20">
    <property type="entry name" value="FATTY ACID TRANSPORTER_ACYL-COA SYNTHETASE (FAT1), PUTATIVE (AFU_ORTHOLOGUE AFUA_2G11360)-RELATED"/>
    <property type="match status" value="1"/>
</dbReference>
<dbReference type="OMA" id="WRFIRIF"/>
<proteinExistence type="inferred from homology"/>
<accession>A0A3E2H6P1</accession>
<comment type="caution">
    <text evidence="4">The sequence shown here is derived from an EMBL/GenBank/DDBJ whole genome shotgun (WGS) entry which is preliminary data.</text>
</comment>
<dbReference type="GO" id="GO:0005811">
    <property type="term" value="C:lipid droplet"/>
    <property type="evidence" value="ECO:0007669"/>
    <property type="project" value="TreeGrafter"/>
</dbReference>
<dbReference type="STRING" id="5539.A0A3E2H6P1"/>
<organism evidence="4 5">
    <name type="scientific">Scytalidium lignicola</name>
    <name type="common">Hyphomycete</name>
    <dbReference type="NCBI Taxonomy" id="5539"/>
    <lineage>
        <taxon>Eukaryota</taxon>
        <taxon>Fungi</taxon>
        <taxon>Dikarya</taxon>
        <taxon>Ascomycota</taxon>
        <taxon>Pezizomycotina</taxon>
        <taxon>Leotiomycetes</taxon>
        <taxon>Leotiomycetes incertae sedis</taxon>
        <taxon>Scytalidium</taxon>
    </lineage>
</organism>
<evidence type="ECO:0000259" key="3">
    <source>
        <dbReference type="Pfam" id="PF00501"/>
    </source>
</evidence>
<feature type="domain" description="AMP-dependent synthetase/ligase" evidence="3">
    <location>
        <begin position="74"/>
        <end position="375"/>
    </location>
</feature>
<dbReference type="GO" id="GO:0005777">
    <property type="term" value="C:peroxisome"/>
    <property type="evidence" value="ECO:0007669"/>
    <property type="project" value="TreeGrafter"/>
</dbReference>
<dbReference type="Gene3D" id="3.40.50.12780">
    <property type="entry name" value="N-terminal domain of ligase-like"/>
    <property type="match status" value="1"/>
</dbReference>
<evidence type="ECO:0000256" key="2">
    <source>
        <dbReference type="ARBA" id="ARBA00022598"/>
    </source>
</evidence>